<dbReference type="AlphaFoldDB" id="A0A6C0HRP5"/>
<dbReference type="SUPFAM" id="SSF53448">
    <property type="entry name" value="Nucleotide-diphospho-sugar transferases"/>
    <property type="match status" value="1"/>
</dbReference>
<dbReference type="PANTHER" id="PTHR22916:SF3">
    <property type="entry name" value="UDP-GLCNAC:BETAGAL BETA-1,3-N-ACETYLGLUCOSAMINYLTRANSFERASE-LIKE PROTEIN 1"/>
    <property type="match status" value="1"/>
</dbReference>
<organism evidence="2">
    <name type="scientific">viral metagenome</name>
    <dbReference type="NCBI Taxonomy" id="1070528"/>
    <lineage>
        <taxon>unclassified sequences</taxon>
        <taxon>metagenomes</taxon>
        <taxon>organismal metagenomes</taxon>
    </lineage>
</organism>
<feature type="domain" description="Glycosyltransferase 2-like" evidence="1">
    <location>
        <begin position="2"/>
        <end position="117"/>
    </location>
</feature>
<dbReference type="Gene3D" id="3.90.550.10">
    <property type="entry name" value="Spore Coat Polysaccharide Biosynthesis Protein SpsA, Chain A"/>
    <property type="match status" value="1"/>
</dbReference>
<name>A0A6C0HRP5_9ZZZZ</name>
<accession>A0A6C0HRP5</accession>
<proteinExistence type="predicted"/>
<dbReference type="InterPro" id="IPR001173">
    <property type="entry name" value="Glyco_trans_2-like"/>
</dbReference>
<reference evidence="2" key="1">
    <citation type="journal article" date="2020" name="Nature">
        <title>Giant virus diversity and host interactions through global metagenomics.</title>
        <authorList>
            <person name="Schulz F."/>
            <person name="Roux S."/>
            <person name="Paez-Espino D."/>
            <person name="Jungbluth S."/>
            <person name="Walsh D.A."/>
            <person name="Denef V.J."/>
            <person name="McMahon K.D."/>
            <person name="Konstantinidis K.T."/>
            <person name="Eloe-Fadrosh E.A."/>
            <person name="Kyrpides N.C."/>
            <person name="Woyke T."/>
        </authorList>
    </citation>
    <scope>NUCLEOTIDE SEQUENCE</scope>
    <source>
        <strain evidence="2">GVMAG-M-3300023184-167</strain>
    </source>
</reference>
<sequence length="210" mass="24669">MIKCIMNQSYKGPLEWIIVDDGDDKIYDLVKDISFVKYYPVDKMSIGEKRNLMHKYTKGEIIIYIDDDDYYPPQRIEHTIESLKSTLICGSSIMYMYFTNLEKIYKFGPYGENHATAATFGFRRNLLNKTSYNNNDKTGEEKFFLKKWSIPLTQMDPKKTILVIAHNSNTVDKNKILLTSCVEETNYTLEDFIEDPEIISFYRNINEKII</sequence>
<dbReference type="Pfam" id="PF00535">
    <property type="entry name" value="Glycos_transf_2"/>
    <property type="match status" value="1"/>
</dbReference>
<dbReference type="EMBL" id="MN740006">
    <property type="protein sequence ID" value="QHT83104.1"/>
    <property type="molecule type" value="Genomic_DNA"/>
</dbReference>
<dbReference type="PANTHER" id="PTHR22916">
    <property type="entry name" value="GLYCOSYLTRANSFERASE"/>
    <property type="match status" value="1"/>
</dbReference>
<evidence type="ECO:0000259" key="1">
    <source>
        <dbReference type="Pfam" id="PF00535"/>
    </source>
</evidence>
<dbReference type="InterPro" id="IPR029044">
    <property type="entry name" value="Nucleotide-diphossugar_trans"/>
</dbReference>
<protein>
    <recommendedName>
        <fullName evidence="1">Glycosyltransferase 2-like domain-containing protein</fullName>
    </recommendedName>
</protein>
<dbReference type="GO" id="GO:0016758">
    <property type="term" value="F:hexosyltransferase activity"/>
    <property type="evidence" value="ECO:0007669"/>
    <property type="project" value="UniProtKB-ARBA"/>
</dbReference>
<evidence type="ECO:0000313" key="2">
    <source>
        <dbReference type="EMBL" id="QHT83104.1"/>
    </source>
</evidence>